<dbReference type="SUPFAM" id="SSF51182">
    <property type="entry name" value="RmlC-like cupins"/>
    <property type="match status" value="1"/>
</dbReference>
<dbReference type="Proteomes" id="UP000249340">
    <property type="component" value="Chromosome"/>
</dbReference>
<evidence type="ECO:0000313" key="1">
    <source>
        <dbReference type="EMBL" id="AXI77582.1"/>
    </source>
</evidence>
<dbReference type="EMBL" id="CP031264">
    <property type="protein sequence ID" value="AXI77582.1"/>
    <property type="molecule type" value="Genomic_DNA"/>
</dbReference>
<reference evidence="2" key="1">
    <citation type="submission" date="2018-07" db="EMBL/GenBank/DDBJ databases">
        <title>Streptacidiphilus bronchialis DSM 106435 chromosome.</title>
        <authorList>
            <person name="Batra D."/>
            <person name="Gulvik C.A."/>
        </authorList>
    </citation>
    <scope>NUCLEOTIDE SEQUENCE [LARGE SCALE GENOMIC DNA]</scope>
    <source>
        <strain evidence="2">DSM 106435</strain>
    </source>
</reference>
<protein>
    <submittedName>
        <fullName evidence="1">Cupin domain-containing protein</fullName>
    </submittedName>
</protein>
<dbReference type="InterPro" id="IPR011051">
    <property type="entry name" value="RmlC_Cupin_sf"/>
</dbReference>
<gene>
    <name evidence="1" type="ORF">C7M71_009145</name>
</gene>
<sequence length="242" mass="25536">MSSRPAPAFPGGAAVSGLEVYDWPAEDGRRGGTPHVHLACTEAYAVVAGEGELHTLTADGLRITPLRPGTVAWFGPGTIHRTVNTGEALHAVVVTQNGGLPEAGDAVLTFPPEFLDDPAAYAAAAEPPTGAGAARYRRDLAVRGFRTLVHRVAAGDTEALPAFYRRALALRADRLGEWQTGWRNGPKAAALRTGDQLAALRDGRIDHLLEAAVAVRAAPTRADRAYGLCGRLDVYDLEPAHP</sequence>
<evidence type="ECO:0000313" key="2">
    <source>
        <dbReference type="Proteomes" id="UP000249340"/>
    </source>
</evidence>
<accession>A0A345SV27</accession>
<dbReference type="RefSeq" id="WP_111491077.1">
    <property type="nucleotide sequence ID" value="NZ_CP031264.1"/>
</dbReference>
<dbReference type="Gene3D" id="2.60.120.10">
    <property type="entry name" value="Jelly Rolls"/>
    <property type="match status" value="1"/>
</dbReference>
<dbReference type="KEGG" id="stri:C7M71_009145"/>
<proteinExistence type="predicted"/>
<keyword evidence="2" id="KW-1185">Reference proteome</keyword>
<name>A0A345SV27_9ACTN</name>
<dbReference type="AlphaFoldDB" id="A0A345SV27"/>
<dbReference type="OrthoDB" id="623300at2"/>
<organism evidence="1 2">
    <name type="scientific">Peterkaempfera bronchialis</name>
    <dbReference type="NCBI Taxonomy" id="2126346"/>
    <lineage>
        <taxon>Bacteria</taxon>
        <taxon>Bacillati</taxon>
        <taxon>Actinomycetota</taxon>
        <taxon>Actinomycetes</taxon>
        <taxon>Kitasatosporales</taxon>
        <taxon>Streptomycetaceae</taxon>
        <taxon>Peterkaempfera</taxon>
    </lineage>
</organism>
<dbReference type="InterPro" id="IPR014710">
    <property type="entry name" value="RmlC-like_jellyroll"/>
</dbReference>